<keyword evidence="3" id="KW-0472">Membrane</keyword>
<evidence type="ECO:0000259" key="5">
    <source>
        <dbReference type="PROSITE" id="PS50057"/>
    </source>
</evidence>
<dbReference type="InterPro" id="IPR019749">
    <property type="entry name" value="Band_41_domain"/>
</dbReference>
<reference evidence="6 7" key="1">
    <citation type="submission" date="2024-11" db="EMBL/GenBank/DDBJ databases">
        <title>Adaptive evolution of stress response genes in parasites aligns with host niche diversity.</title>
        <authorList>
            <person name="Hahn C."/>
            <person name="Resl P."/>
        </authorList>
    </citation>
    <scope>NUCLEOTIDE SEQUENCE [LARGE SCALE GENOMIC DNA]</scope>
    <source>
        <strain evidence="6">EGGRZ-B1_66</strain>
        <tissue evidence="6">Body</tissue>
    </source>
</reference>
<dbReference type="SUPFAM" id="SSF54236">
    <property type="entry name" value="Ubiquitin-like"/>
    <property type="match status" value="1"/>
</dbReference>
<dbReference type="Gene3D" id="6.10.360.10">
    <property type="match status" value="1"/>
</dbReference>
<dbReference type="InterPro" id="IPR014352">
    <property type="entry name" value="FERM/acyl-CoA-bd_prot_sf"/>
</dbReference>
<dbReference type="InterPro" id="IPR018980">
    <property type="entry name" value="FERM_PH-like_C"/>
</dbReference>
<dbReference type="Pfam" id="PF00373">
    <property type="entry name" value="FERM_M"/>
    <property type="match status" value="1"/>
</dbReference>
<dbReference type="GO" id="GO:0005886">
    <property type="term" value="C:plasma membrane"/>
    <property type="evidence" value="ECO:0007669"/>
    <property type="project" value="UniProtKB-SubCell"/>
</dbReference>
<dbReference type="InterPro" id="IPR011174">
    <property type="entry name" value="ERM"/>
</dbReference>
<dbReference type="InterPro" id="IPR018979">
    <property type="entry name" value="FERM_N"/>
</dbReference>
<name>A0ABD2QDT3_9PLAT</name>
<dbReference type="InterPro" id="IPR019747">
    <property type="entry name" value="FERM_CS"/>
</dbReference>
<dbReference type="InterPro" id="IPR019748">
    <property type="entry name" value="FERM_central"/>
</dbReference>
<dbReference type="SUPFAM" id="SSF47031">
    <property type="entry name" value="Second domain of FERM"/>
    <property type="match status" value="1"/>
</dbReference>
<dbReference type="PROSITE" id="PS00661">
    <property type="entry name" value="FERM_2"/>
    <property type="match status" value="1"/>
</dbReference>
<dbReference type="SUPFAM" id="SSF50729">
    <property type="entry name" value="PH domain-like"/>
    <property type="match status" value="1"/>
</dbReference>
<dbReference type="Pfam" id="PF00769">
    <property type="entry name" value="ERM_C"/>
    <property type="match status" value="1"/>
</dbReference>
<evidence type="ECO:0000256" key="1">
    <source>
        <dbReference type="ARBA" id="ARBA00004202"/>
    </source>
</evidence>
<dbReference type="Pfam" id="PF09380">
    <property type="entry name" value="FERM_C"/>
    <property type="match status" value="1"/>
</dbReference>
<dbReference type="PRINTS" id="PR00935">
    <property type="entry name" value="BAND41"/>
</dbReference>
<dbReference type="InterPro" id="IPR029071">
    <property type="entry name" value="Ubiquitin-like_domsf"/>
</dbReference>
<dbReference type="Proteomes" id="UP001626550">
    <property type="component" value="Unassembled WGS sequence"/>
</dbReference>
<feature type="domain" description="FERM" evidence="5">
    <location>
        <begin position="7"/>
        <end position="300"/>
    </location>
</feature>
<keyword evidence="2" id="KW-1003">Cell membrane</keyword>
<dbReference type="PANTHER" id="PTHR23281">
    <property type="entry name" value="MERLIN/MOESIN/EZRIN/RADIXIN"/>
    <property type="match status" value="1"/>
</dbReference>
<feature type="compositionally biased region" description="Low complexity" evidence="4">
    <location>
        <begin position="449"/>
        <end position="472"/>
    </location>
</feature>
<dbReference type="SMART" id="SM01196">
    <property type="entry name" value="FERM_C"/>
    <property type="match status" value="1"/>
</dbReference>
<dbReference type="AlphaFoldDB" id="A0ABD2QDT3"/>
<dbReference type="PROSITE" id="PS50057">
    <property type="entry name" value="FERM_3"/>
    <property type="match status" value="1"/>
</dbReference>
<dbReference type="PRINTS" id="PR00661">
    <property type="entry name" value="ERMFAMILY"/>
</dbReference>
<dbReference type="InterPro" id="IPR008954">
    <property type="entry name" value="Moesin_tail_sf"/>
</dbReference>
<accession>A0ABD2QDT3</accession>
<evidence type="ECO:0000256" key="3">
    <source>
        <dbReference type="ARBA" id="ARBA00023136"/>
    </source>
</evidence>
<protein>
    <recommendedName>
        <fullName evidence="5">FERM domain-containing protein</fullName>
    </recommendedName>
</protein>
<dbReference type="Pfam" id="PF09379">
    <property type="entry name" value="FERM_N"/>
    <property type="match status" value="1"/>
</dbReference>
<comment type="subcellular location">
    <subcellularLocation>
        <location evidence="1">Cell membrane</location>
        <topology evidence="1">Peripheral membrane protein</topology>
    </subcellularLocation>
</comment>
<dbReference type="InterPro" id="IPR000299">
    <property type="entry name" value="FERM_domain"/>
</dbReference>
<comment type="caution">
    <text evidence="6">The sequence shown here is derived from an EMBL/GenBank/DDBJ whole genome shotgun (WGS) entry which is preliminary data.</text>
</comment>
<sequence length="568" mass="66981">MLKILNKTVNVTVLTVDFKLEFGLLKTSCGRQLFDQIAKTLGIRETWYFGIQCTDKNGDICWLKLDKKISSQLDLKPKDKNVELYFRVKYFPEDVQEELIEDVTKNFFFHQVKSSILDGSIYCPAETAVLLTSYVCQVRLGDYSEQNLSRIPEVTKILPANVLEKHKLTNEEWLQRIHQCYQTHMGMAKEDAMMEYLKICQDLEMYGVNYFPIHNKKGTNLWLGIDSMGLNIYEVDDKLTPKIGFPWGEVKHISYSGKKFQLKPTDKTAKEWHFYVERVRINRQILALSIGNHELYMRRRKPDSTEVQQMKKKAQEQREERSLLTLPIASRIKQRETTRAEIEALRREVEINRQRQEEATKKACQYEEEMEQLSIALKLERESRLELENMQEELRNLNLRLEEQYTSTEEEKQRLIDDRNDLENRVRQQQADLEEQERNKKELNKQLSEAAALAEAQRAAAQNGDSNNNDLNNNDESERDDDAKELHVMENFSRREESRNTEVSRNLKLQKRLATLREDLVLVRDTSKLTPVDKRYESNQRSGMDKFKTLRDIRKGNTKKRIDEFEAM</sequence>
<organism evidence="6 7">
    <name type="scientific">Cichlidogyrus casuarinus</name>
    <dbReference type="NCBI Taxonomy" id="1844966"/>
    <lineage>
        <taxon>Eukaryota</taxon>
        <taxon>Metazoa</taxon>
        <taxon>Spiralia</taxon>
        <taxon>Lophotrochozoa</taxon>
        <taxon>Platyhelminthes</taxon>
        <taxon>Monogenea</taxon>
        <taxon>Monopisthocotylea</taxon>
        <taxon>Dactylogyridea</taxon>
        <taxon>Ancyrocephalidae</taxon>
        <taxon>Cichlidogyrus</taxon>
    </lineage>
</organism>
<dbReference type="SUPFAM" id="SSF48678">
    <property type="entry name" value="Moesin tail domain"/>
    <property type="match status" value="1"/>
</dbReference>
<dbReference type="InterPro" id="IPR041789">
    <property type="entry name" value="ERM_FERM_C"/>
</dbReference>
<dbReference type="InterPro" id="IPR035963">
    <property type="entry name" value="FERM_2"/>
</dbReference>
<feature type="region of interest" description="Disordered" evidence="4">
    <location>
        <begin position="429"/>
        <end position="484"/>
    </location>
</feature>
<evidence type="ECO:0000313" key="6">
    <source>
        <dbReference type="EMBL" id="KAL3317708.1"/>
    </source>
</evidence>
<dbReference type="EMBL" id="JBJKFK010000342">
    <property type="protein sequence ID" value="KAL3317708.1"/>
    <property type="molecule type" value="Genomic_DNA"/>
</dbReference>
<gene>
    <name evidence="6" type="ORF">Ciccas_003639</name>
</gene>
<dbReference type="CDD" id="cd13194">
    <property type="entry name" value="FERM_C_ERM"/>
    <property type="match status" value="1"/>
</dbReference>
<dbReference type="InterPro" id="IPR011259">
    <property type="entry name" value="ERM_C_dom"/>
</dbReference>
<keyword evidence="7" id="KW-1185">Reference proteome</keyword>
<dbReference type="Gene3D" id="3.10.20.90">
    <property type="entry name" value="Phosphatidylinositol 3-kinase Catalytic Subunit, Chain A, domain 1"/>
    <property type="match status" value="1"/>
</dbReference>
<dbReference type="CDD" id="cd14473">
    <property type="entry name" value="FERM_B-lobe"/>
    <property type="match status" value="1"/>
</dbReference>
<evidence type="ECO:0000256" key="4">
    <source>
        <dbReference type="SAM" id="MobiDB-lite"/>
    </source>
</evidence>
<evidence type="ECO:0000256" key="2">
    <source>
        <dbReference type="ARBA" id="ARBA00022475"/>
    </source>
</evidence>
<proteinExistence type="predicted"/>
<dbReference type="InterPro" id="IPR011993">
    <property type="entry name" value="PH-like_dom_sf"/>
</dbReference>
<dbReference type="SMART" id="SM00295">
    <property type="entry name" value="B41"/>
    <property type="match status" value="1"/>
</dbReference>
<evidence type="ECO:0000313" key="7">
    <source>
        <dbReference type="Proteomes" id="UP001626550"/>
    </source>
</evidence>
<dbReference type="PIRSF" id="PIRSF002305">
    <property type="entry name" value="ERM"/>
    <property type="match status" value="1"/>
</dbReference>
<dbReference type="Gene3D" id="2.30.29.30">
    <property type="entry name" value="Pleckstrin-homology domain (PH domain)/Phosphotyrosine-binding domain (PTB)"/>
    <property type="match status" value="1"/>
</dbReference>
<dbReference type="Gene3D" id="1.20.5.450">
    <property type="match status" value="1"/>
</dbReference>
<dbReference type="Gene3D" id="1.20.80.10">
    <property type="match status" value="1"/>
</dbReference>
<dbReference type="InterPro" id="IPR000798">
    <property type="entry name" value="Ez/rad/moesin-like"/>
</dbReference>